<evidence type="ECO:0000313" key="3">
    <source>
        <dbReference type="Proteomes" id="UP000075391"/>
    </source>
</evidence>
<gene>
    <name evidence="2" type="ORF">AZI85_16445</name>
</gene>
<sequence>MKALVALGVMFASFGAQALNSGPVLDGHYSMKLKIGEMIFDDELDLKGSQAPIRLQGYEDAIQGLIKVPGIFESPLEGTAHCSSVSSECALDFTIIATENGGSYKVRYKAHLDSESYLKVVQENKPPVLNGAAYYEDGKLLGTFEATRN</sequence>
<protein>
    <submittedName>
        <fullName evidence="2">Uncharacterized protein</fullName>
    </submittedName>
</protein>
<accession>A0A150WTK5</accession>
<name>A0A150WTK5_BDEBC</name>
<feature type="signal peptide" evidence="1">
    <location>
        <begin position="1"/>
        <end position="18"/>
    </location>
</feature>
<comment type="caution">
    <text evidence="2">The sequence shown here is derived from an EMBL/GenBank/DDBJ whole genome shotgun (WGS) entry which is preliminary data.</text>
</comment>
<dbReference type="EMBL" id="LUKF01000006">
    <property type="protein sequence ID" value="KYG69829.1"/>
    <property type="molecule type" value="Genomic_DNA"/>
</dbReference>
<evidence type="ECO:0000313" key="2">
    <source>
        <dbReference type="EMBL" id="KYG69829.1"/>
    </source>
</evidence>
<dbReference type="OrthoDB" id="9847235at2"/>
<reference evidence="2 3" key="1">
    <citation type="submission" date="2016-03" db="EMBL/GenBank/DDBJ databases">
        <authorList>
            <person name="Ploux O."/>
        </authorList>
    </citation>
    <scope>NUCLEOTIDE SEQUENCE [LARGE SCALE GENOMIC DNA]</scope>
    <source>
        <strain evidence="2 3">BER2</strain>
    </source>
</reference>
<evidence type="ECO:0000256" key="1">
    <source>
        <dbReference type="SAM" id="SignalP"/>
    </source>
</evidence>
<proteinExistence type="predicted"/>
<organism evidence="2 3">
    <name type="scientific">Bdellovibrio bacteriovorus</name>
    <dbReference type="NCBI Taxonomy" id="959"/>
    <lineage>
        <taxon>Bacteria</taxon>
        <taxon>Pseudomonadati</taxon>
        <taxon>Bdellovibrionota</taxon>
        <taxon>Bdellovibrionia</taxon>
        <taxon>Bdellovibrionales</taxon>
        <taxon>Pseudobdellovibrionaceae</taxon>
        <taxon>Bdellovibrio</taxon>
    </lineage>
</organism>
<dbReference type="RefSeq" id="WP_063243182.1">
    <property type="nucleotide sequence ID" value="NZ_LUKF01000006.1"/>
</dbReference>
<dbReference type="AlphaFoldDB" id="A0A150WTK5"/>
<dbReference type="Proteomes" id="UP000075391">
    <property type="component" value="Unassembled WGS sequence"/>
</dbReference>
<feature type="chain" id="PRO_5007573751" evidence="1">
    <location>
        <begin position="19"/>
        <end position="149"/>
    </location>
</feature>
<keyword evidence="1" id="KW-0732">Signal</keyword>